<dbReference type="EMBL" id="JAGGKQ010000012">
    <property type="protein sequence ID" value="MBP1922816.1"/>
    <property type="molecule type" value="Genomic_DNA"/>
</dbReference>
<reference evidence="1" key="1">
    <citation type="submission" date="2021-03" db="EMBL/GenBank/DDBJ databases">
        <title>Genomic Encyclopedia of Type Strains, Phase IV (KMG-IV): sequencing the most valuable type-strain genomes for metagenomic binning, comparative biology and taxonomic classification.</title>
        <authorList>
            <person name="Goeker M."/>
        </authorList>
    </citation>
    <scope>NUCLEOTIDE SEQUENCE</scope>
    <source>
        <strain evidence="1">DSM 23564</strain>
    </source>
</reference>
<dbReference type="Gene3D" id="2.30.110.10">
    <property type="entry name" value="Electron Transport, Fmn-binding Protein, Chain A"/>
    <property type="match status" value="1"/>
</dbReference>
<name>A0A8T4GF73_9EURY</name>
<gene>
    <name evidence="1" type="ORF">J2751_001832</name>
</gene>
<dbReference type="InterPro" id="IPR024747">
    <property type="entry name" value="Pyridox_Oxase-rel"/>
</dbReference>
<dbReference type="Proteomes" id="UP000823588">
    <property type="component" value="Unassembled WGS sequence"/>
</dbReference>
<dbReference type="Pfam" id="PF12900">
    <property type="entry name" value="Pyridox_ox_2"/>
    <property type="match status" value="1"/>
</dbReference>
<sequence length="150" mass="16943">MTTNREVEMSASAVDAFLARHETGVLSLARDDAPYAIPVSYGYDEESREAFIRLVSSVDSEKRAFLGTDPAARLVVYEEDGEEYTSVVGVGTLRRVDLDELTPETIAQYGETRRPLFEIWADEKPDLDIDLYRFEPETLTGRKITVDRES</sequence>
<comment type="caution">
    <text evidence="1">The sequence shown here is derived from an EMBL/GenBank/DDBJ whole genome shotgun (WGS) entry which is preliminary data.</text>
</comment>
<dbReference type="OrthoDB" id="953at2157"/>
<organism evidence="1 2">
    <name type="scientific">Halorubrum alkaliphilum</name>
    <dbReference type="NCBI Taxonomy" id="261290"/>
    <lineage>
        <taxon>Archaea</taxon>
        <taxon>Methanobacteriati</taxon>
        <taxon>Methanobacteriota</taxon>
        <taxon>Stenosarchaea group</taxon>
        <taxon>Halobacteria</taxon>
        <taxon>Halobacteriales</taxon>
        <taxon>Haloferacaceae</taxon>
        <taxon>Halorubrum</taxon>
    </lineage>
</organism>
<proteinExistence type="predicted"/>
<protein>
    <submittedName>
        <fullName evidence="1">Nitroimidazol reductase NimA-like FMN-containing flavoprotein (Pyridoxamine 5'-phosphate oxidase superfamily)</fullName>
    </submittedName>
</protein>
<dbReference type="AlphaFoldDB" id="A0A8T4GF73"/>
<evidence type="ECO:0000313" key="1">
    <source>
        <dbReference type="EMBL" id="MBP1922816.1"/>
    </source>
</evidence>
<dbReference type="InterPro" id="IPR012349">
    <property type="entry name" value="Split_barrel_FMN-bd"/>
</dbReference>
<accession>A0A8T4GF73</accession>
<keyword evidence="2" id="KW-1185">Reference proteome</keyword>
<evidence type="ECO:0000313" key="2">
    <source>
        <dbReference type="Proteomes" id="UP000823588"/>
    </source>
</evidence>
<dbReference type="SUPFAM" id="SSF50475">
    <property type="entry name" value="FMN-binding split barrel"/>
    <property type="match status" value="1"/>
</dbReference>
<dbReference type="RefSeq" id="WP_209485319.1">
    <property type="nucleotide sequence ID" value="NZ_JAGGKQ010000012.1"/>
</dbReference>